<keyword evidence="5 8" id="KW-0812">Transmembrane</keyword>
<dbReference type="Pfam" id="PF00528">
    <property type="entry name" value="BPD_transp_1"/>
    <property type="match status" value="1"/>
</dbReference>
<dbReference type="CDD" id="cd06261">
    <property type="entry name" value="TM_PBP2"/>
    <property type="match status" value="1"/>
</dbReference>
<reference evidence="10 11" key="1">
    <citation type="submission" date="2022-06" db="EMBL/GenBank/DDBJ databases">
        <title>Halogeometricum sp. a new haloarchaeum isolate from saline soil.</title>
        <authorList>
            <person name="Strakova D."/>
            <person name="Galisteo C."/>
            <person name="Sanchez-Porro C."/>
            <person name="Ventosa A."/>
        </authorList>
    </citation>
    <scope>NUCLEOTIDE SEQUENCE [LARGE SCALE GENOMIC DNA]</scope>
    <source>
        <strain evidence="11">S3BR25-2</strain>
    </source>
</reference>
<evidence type="ECO:0000256" key="6">
    <source>
        <dbReference type="ARBA" id="ARBA00022989"/>
    </source>
</evidence>
<dbReference type="SUPFAM" id="SSF161098">
    <property type="entry name" value="MetI-like"/>
    <property type="match status" value="1"/>
</dbReference>
<evidence type="ECO:0000256" key="1">
    <source>
        <dbReference type="ARBA" id="ARBA00004651"/>
    </source>
</evidence>
<evidence type="ECO:0000256" key="2">
    <source>
        <dbReference type="ARBA" id="ARBA00007069"/>
    </source>
</evidence>
<feature type="transmembrane region" description="Helical" evidence="8">
    <location>
        <begin position="89"/>
        <end position="111"/>
    </location>
</feature>
<name>A0ABU2G0J9_9EURY</name>
<evidence type="ECO:0000256" key="7">
    <source>
        <dbReference type="ARBA" id="ARBA00023136"/>
    </source>
</evidence>
<protein>
    <recommendedName>
        <fullName evidence="8">Phosphate transport system permease protein PstA</fullName>
    </recommendedName>
</protein>
<organism evidence="10 11">
    <name type="scientific">Halogeometricum luteum</name>
    <dbReference type="NCBI Taxonomy" id="2950537"/>
    <lineage>
        <taxon>Archaea</taxon>
        <taxon>Methanobacteriati</taxon>
        <taxon>Methanobacteriota</taxon>
        <taxon>Stenosarchaea group</taxon>
        <taxon>Halobacteria</taxon>
        <taxon>Halobacteriales</taxon>
        <taxon>Haloferacaceae</taxon>
        <taxon>Halogeometricum</taxon>
    </lineage>
</organism>
<keyword evidence="3" id="KW-0813">Transport</keyword>
<evidence type="ECO:0000256" key="4">
    <source>
        <dbReference type="ARBA" id="ARBA00022475"/>
    </source>
</evidence>
<dbReference type="RefSeq" id="WP_310928148.1">
    <property type="nucleotide sequence ID" value="NZ_JAMQOQ010000002.1"/>
</dbReference>
<dbReference type="Proteomes" id="UP001254813">
    <property type="component" value="Unassembled WGS sequence"/>
</dbReference>
<feature type="transmembrane region" description="Helical" evidence="8">
    <location>
        <begin position="348"/>
        <end position="368"/>
    </location>
</feature>
<dbReference type="InterPro" id="IPR000515">
    <property type="entry name" value="MetI-like"/>
</dbReference>
<gene>
    <name evidence="10" type="primary">pstA</name>
    <name evidence="10" type="ORF">NDI79_09010</name>
</gene>
<feature type="transmembrane region" description="Helical" evidence="8">
    <location>
        <begin position="59"/>
        <end position="77"/>
    </location>
</feature>
<feature type="transmembrane region" description="Helical" evidence="8">
    <location>
        <begin position="303"/>
        <end position="328"/>
    </location>
</feature>
<keyword evidence="7 8" id="KW-0472">Membrane</keyword>
<evidence type="ECO:0000313" key="11">
    <source>
        <dbReference type="Proteomes" id="UP001254813"/>
    </source>
</evidence>
<feature type="transmembrane region" description="Helical" evidence="8">
    <location>
        <begin position="20"/>
        <end position="47"/>
    </location>
</feature>
<feature type="transmembrane region" description="Helical" evidence="8">
    <location>
        <begin position="422"/>
        <end position="443"/>
    </location>
</feature>
<dbReference type="PROSITE" id="PS50928">
    <property type="entry name" value="ABC_TM1"/>
    <property type="match status" value="1"/>
</dbReference>
<keyword evidence="11" id="KW-1185">Reference proteome</keyword>
<comment type="caution">
    <text evidence="8">Lacks conserved residue(s) required for the propagation of feature annotation.</text>
</comment>
<keyword evidence="6 8" id="KW-1133">Transmembrane helix</keyword>
<dbReference type="PANTHER" id="PTHR43470">
    <property type="entry name" value="PHOSPHATE TRANSPORT SYSTEM PERMEASE PROTEIN PSTA-RELATED"/>
    <property type="match status" value="1"/>
</dbReference>
<dbReference type="NCBIfam" id="TIGR00974">
    <property type="entry name" value="3a0107s02c"/>
    <property type="match status" value="1"/>
</dbReference>
<evidence type="ECO:0000256" key="3">
    <source>
        <dbReference type="ARBA" id="ARBA00022448"/>
    </source>
</evidence>
<evidence type="ECO:0000256" key="5">
    <source>
        <dbReference type="ARBA" id="ARBA00022692"/>
    </source>
</evidence>
<feature type="domain" description="ABC transmembrane type-1" evidence="9">
    <location>
        <begin position="303"/>
        <end position="533"/>
    </location>
</feature>
<evidence type="ECO:0000313" key="10">
    <source>
        <dbReference type="EMBL" id="MDS0294310.1"/>
    </source>
</evidence>
<dbReference type="Gene3D" id="1.10.3720.10">
    <property type="entry name" value="MetI-like"/>
    <property type="match status" value="1"/>
</dbReference>
<feature type="transmembrane region" description="Helical" evidence="8">
    <location>
        <begin position="514"/>
        <end position="533"/>
    </location>
</feature>
<feature type="transmembrane region" description="Helical" evidence="8">
    <location>
        <begin position="374"/>
        <end position="391"/>
    </location>
</feature>
<dbReference type="PANTHER" id="PTHR43470:SF3">
    <property type="entry name" value="PHOSPHATE TRANSPORT SYSTEM PERMEASE PROTEIN PSTA-RELATED"/>
    <property type="match status" value="1"/>
</dbReference>
<dbReference type="InterPro" id="IPR005672">
    <property type="entry name" value="Phosphate_PstA"/>
</dbReference>
<feature type="transmembrane region" description="Helical" evidence="8">
    <location>
        <begin position="178"/>
        <end position="202"/>
    </location>
</feature>
<comment type="caution">
    <text evidence="10">The sequence shown here is derived from an EMBL/GenBank/DDBJ whole genome shotgun (WGS) entry which is preliminary data.</text>
</comment>
<keyword evidence="4 8" id="KW-1003">Cell membrane</keyword>
<dbReference type="InterPro" id="IPR035906">
    <property type="entry name" value="MetI-like_sf"/>
</dbReference>
<evidence type="ECO:0000256" key="8">
    <source>
        <dbReference type="RuleBase" id="RU363043"/>
    </source>
</evidence>
<feature type="transmembrane region" description="Helical" evidence="8">
    <location>
        <begin position="261"/>
        <end position="283"/>
    </location>
</feature>
<proteinExistence type="inferred from homology"/>
<sequence length="546" mass="56811">MSLDTRTANALVDDESSALGYVAGAATVVSLLLAVAGVLTVFGVVGLTSTVAGLSAFELFGVGFAGVGLTLVGVGVASRAGVVHTKPDVTAGALPMVVFGLVGAIVAGLVASQTLGFSTLWPLFTLLGAVGVAAATVLPPEDIGVTLPAGGLALLTGGTFLAGLITPSWTWEPIAGSATYTGTFAIPVLALFVGVLVAWVGAEAYGGFGTRGRQMGAYLLIGANAVGMLSLLVVLVAYVVSRGFAPMTRGIQFGLFWEPLTWFYFPPIEEYVVINGPLVWFYWPFVMEGVALMNDVNGIFPAIVGTVWVVAGAVAFAIPLGVGAAVFLTEYAERGRFTQLVEISTNGLWSTPSIVYGLFGLAFLVPRLGNTTSLLSGMLVLGIMMLPLVVITSREALKSVPDDYRDASAALGVGKWETIKSVVLPAAMPGVITGVILGIGRIAGETAPILLVMVSDPFPSRATDVLAPQFSFVSNFPFVHAQLIDTSALLQPTSALPYQLYAIITAGVGQRESFAWGTALVLLLVVLSFYAVGIGSRMYFRRKLDQ</sequence>
<evidence type="ECO:0000259" key="9">
    <source>
        <dbReference type="PROSITE" id="PS50928"/>
    </source>
</evidence>
<comment type="similarity">
    <text evidence="2 8">Belongs to the binding-protein-dependent transport system permease family. CysTW subfamily.</text>
</comment>
<feature type="transmembrane region" description="Helical" evidence="8">
    <location>
        <begin position="217"/>
        <end position="240"/>
    </location>
</feature>
<comment type="subcellular location">
    <subcellularLocation>
        <location evidence="1 8">Cell membrane</location>
        <topology evidence="1 8">Multi-pass membrane protein</topology>
    </subcellularLocation>
</comment>
<feature type="transmembrane region" description="Helical" evidence="8">
    <location>
        <begin position="145"/>
        <end position="166"/>
    </location>
</feature>
<dbReference type="EMBL" id="JAMQOQ010000002">
    <property type="protein sequence ID" value="MDS0294310.1"/>
    <property type="molecule type" value="Genomic_DNA"/>
</dbReference>
<feature type="transmembrane region" description="Helical" evidence="8">
    <location>
        <begin position="120"/>
        <end position="139"/>
    </location>
</feature>
<accession>A0ABU2G0J9</accession>